<accession>A0ACC6P8K5</accession>
<comment type="caution">
    <text evidence="1">The sequence shown here is derived from an EMBL/GenBank/DDBJ whole genome shotgun (WGS) entry which is preliminary data.</text>
</comment>
<evidence type="ECO:0000313" key="1">
    <source>
        <dbReference type="EMBL" id="MEJ8303260.1"/>
    </source>
</evidence>
<dbReference type="Proteomes" id="UP001380953">
    <property type="component" value="Unassembled WGS sequence"/>
</dbReference>
<evidence type="ECO:0000313" key="2">
    <source>
        <dbReference type="Proteomes" id="UP001380953"/>
    </source>
</evidence>
<gene>
    <name evidence="1" type="ORF">WKI47_04940</name>
</gene>
<keyword evidence="2" id="KW-1185">Reference proteome</keyword>
<protein>
    <submittedName>
        <fullName evidence="1">ABC transporter substrate-binding protein</fullName>
    </submittedName>
</protein>
<name>A0ACC6P8K5_9BACL</name>
<sequence>MFNRSERPAWGRLTGWIGLALILLMLAACGSPSNDEAAADPAPASTTEQTATADTASETATEPTEQAESATRIVKTDNGDIEIPSSPQRLVVDEYYPSLLALGVQPIGAPGLLTKNPYTEGLAGTVEDIGDYGSVSLEKVLSLKPDMIVTSNQDNYEAFSKIAPTVVIPYGELKNAHEELTYLGELFGIEEKAAAWLDEYDKRIAAAKAKVDAAIPADATFSIIEDIDKIPYAYGDNFGRGGQPVYQALGRKPPEDIAEQIMDKQWMELSAELLPDYAGDYIILTSNKRTLEDLKADPIWNSLDAVKNDHVYVWKEERSWYYDPLAVLSQTEELADWLVKTAK</sequence>
<dbReference type="EMBL" id="JBBKAR010000016">
    <property type="protein sequence ID" value="MEJ8303260.1"/>
    <property type="molecule type" value="Genomic_DNA"/>
</dbReference>
<reference evidence="1" key="1">
    <citation type="submission" date="2024-03" db="EMBL/GenBank/DDBJ databases">
        <title>Whole genome sequecning of epiphytes from Marcgravia umbellata leaves.</title>
        <authorList>
            <person name="Kumar G."/>
            <person name="Savka M.A."/>
        </authorList>
    </citation>
    <scope>NUCLEOTIDE SEQUENCE</scope>
    <source>
        <strain evidence="1">RIT_BL5</strain>
    </source>
</reference>
<proteinExistence type="predicted"/>
<organism evidence="1 2">
    <name type="scientific">Saccharibacillus sacchari</name>
    <dbReference type="NCBI Taxonomy" id="456493"/>
    <lineage>
        <taxon>Bacteria</taxon>
        <taxon>Bacillati</taxon>
        <taxon>Bacillota</taxon>
        <taxon>Bacilli</taxon>
        <taxon>Bacillales</taxon>
        <taxon>Paenibacillaceae</taxon>
        <taxon>Saccharibacillus</taxon>
    </lineage>
</organism>